<dbReference type="GO" id="GO:0004523">
    <property type="term" value="F:RNA-DNA hybrid ribonuclease activity"/>
    <property type="evidence" value="ECO:0007669"/>
    <property type="project" value="InterPro"/>
</dbReference>
<sequence length="264" mass="30327">MEEEPSENERELWKLSVDGSSCITSSGAGLVLMSPSGWTLEYALRFGFKATNNEAEWEALIAGLTIAKHLEVQKIEAFSDSHIVVGLASGEYEAREDSMEKYLSHFQSLKSAFEVLRVLKIPRVENARADQLSKLAIAEELEKNQTVLVDYLDRPTISKVDMMDIDLPQEPNWMTPFINWLRNEILPEDPVEVRKLVYKANRFQLHNGILYKRSFSFPWLRCLTPLEADCALREVHEGICDNHTGGRTLFHKLLRQGYYWPTLH</sequence>
<feature type="domain" description="RNase H type-1" evidence="1">
    <location>
        <begin position="9"/>
        <end position="138"/>
    </location>
</feature>
<dbReference type="InParanoid" id="A0A1Q3B6M6"/>
<dbReference type="PANTHER" id="PTHR48475:SF2">
    <property type="entry name" value="RIBONUCLEASE H"/>
    <property type="match status" value="1"/>
</dbReference>
<reference evidence="3" key="1">
    <citation type="submission" date="2016-04" db="EMBL/GenBank/DDBJ databases">
        <title>Cephalotus genome sequencing.</title>
        <authorList>
            <person name="Fukushima K."/>
            <person name="Hasebe M."/>
            <person name="Fang X."/>
        </authorList>
    </citation>
    <scope>NUCLEOTIDE SEQUENCE [LARGE SCALE GENOMIC DNA]</scope>
    <source>
        <strain evidence="3">cv. St1</strain>
    </source>
</reference>
<dbReference type="InterPro" id="IPR002156">
    <property type="entry name" value="RNaseH_domain"/>
</dbReference>
<dbReference type="PROSITE" id="PS50879">
    <property type="entry name" value="RNASE_H_1"/>
    <property type="match status" value="1"/>
</dbReference>
<dbReference type="Proteomes" id="UP000187406">
    <property type="component" value="Unassembled WGS sequence"/>
</dbReference>
<evidence type="ECO:0000313" key="2">
    <source>
        <dbReference type="EMBL" id="GAV63681.1"/>
    </source>
</evidence>
<dbReference type="SUPFAM" id="SSF53098">
    <property type="entry name" value="Ribonuclease H-like"/>
    <property type="match status" value="1"/>
</dbReference>
<evidence type="ECO:0000313" key="3">
    <source>
        <dbReference type="Proteomes" id="UP000187406"/>
    </source>
</evidence>
<organism evidence="2 3">
    <name type="scientific">Cephalotus follicularis</name>
    <name type="common">Albany pitcher plant</name>
    <dbReference type="NCBI Taxonomy" id="3775"/>
    <lineage>
        <taxon>Eukaryota</taxon>
        <taxon>Viridiplantae</taxon>
        <taxon>Streptophyta</taxon>
        <taxon>Embryophyta</taxon>
        <taxon>Tracheophyta</taxon>
        <taxon>Spermatophyta</taxon>
        <taxon>Magnoliopsida</taxon>
        <taxon>eudicotyledons</taxon>
        <taxon>Gunneridae</taxon>
        <taxon>Pentapetalae</taxon>
        <taxon>rosids</taxon>
        <taxon>fabids</taxon>
        <taxon>Oxalidales</taxon>
        <taxon>Cephalotaceae</taxon>
        <taxon>Cephalotus</taxon>
    </lineage>
</organism>
<dbReference type="Gene3D" id="1.10.340.70">
    <property type="match status" value="1"/>
</dbReference>
<dbReference type="PANTHER" id="PTHR48475">
    <property type="entry name" value="RIBONUCLEASE H"/>
    <property type="match status" value="1"/>
</dbReference>
<dbReference type="InterPro" id="IPR036397">
    <property type="entry name" value="RNaseH_sf"/>
</dbReference>
<evidence type="ECO:0000259" key="1">
    <source>
        <dbReference type="PROSITE" id="PS50879"/>
    </source>
</evidence>
<dbReference type="EMBL" id="BDDD01000314">
    <property type="protein sequence ID" value="GAV63681.1"/>
    <property type="molecule type" value="Genomic_DNA"/>
</dbReference>
<accession>A0A1Q3B6M6</accession>
<protein>
    <submittedName>
        <fullName evidence="2">RVT_3 domain-containing protein</fullName>
    </submittedName>
</protein>
<dbReference type="Gene3D" id="3.30.420.10">
    <property type="entry name" value="Ribonuclease H-like superfamily/Ribonuclease H"/>
    <property type="match status" value="1"/>
</dbReference>
<proteinExistence type="predicted"/>
<comment type="caution">
    <text evidence="2">The sequence shown here is derived from an EMBL/GenBank/DDBJ whole genome shotgun (WGS) entry which is preliminary data.</text>
</comment>
<gene>
    <name evidence="2" type="ORF">CFOL_v3_07199</name>
</gene>
<name>A0A1Q3B6M6_CEPFO</name>
<dbReference type="GO" id="GO:0003676">
    <property type="term" value="F:nucleic acid binding"/>
    <property type="evidence" value="ECO:0007669"/>
    <property type="project" value="InterPro"/>
</dbReference>
<keyword evidence="3" id="KW-1185">Reference proteome</keyword>
<dbReference type="AlphaFoldDB" id="A0A1Q3B6M6"/>
<dbReference type="Pfam" id="PF13456">
    <property type="entry name" value="RVT_3"/>
    <property type="match status" value="1"/>
</dbReference>
<dbReference type="CDD" id="cd09279">
    <property type="entry name" value="RNase_HI_like"/>
    <property type="match status" value="1"/>
</dbReference>
<dbReference type="InterPro" id="IPR012337">
    <property type="entry name" value="RNaseH-like_sf"/>
</dbReference>
<dbReference type="OrthoDB" id="514193at2759"/>